<reference evidence="2 3" key="1">
    <citation type="submission" date="2024-09" db="EMBL/GenBank/DDBJ databases">
        <authorList>
            <person name="Sun Q."/>
            <person name="Mori K."/>
        </authorList>
    </citation>
    <scope>NUCLEOTIDE SEQUENCE [LARGE SCALE GENOMIC DNA]</scope>
    <source>
        <strain evidence="2 3">CCM 4839</strain>
    </source>
</reference>
<dbReference type="EMBL" id="JBHLVF010000064">
    <property type="protein sequence ID" value="MFC0396649.1"/>
    <property type="molecule type" value="Genomic_DNA"/>
</dbReference>
<dbReference type="Proteomes" id="UP001589818">
    <property type="component" value="Unassembled WGS sequence"/>
</dbReference>
<dbReference type="InterPro" id="IPR010985">
    <property type="entry name" value="Ribbon_hlx_hlx"/>
</dbReference>
<sequence length="83" mass="9211">MSENEEIGLPRNSSNTASGSKASRGGNQSGAGRKAIGTTRKISLTLSQEHWEEIDRRCNKGDYSVSEIIRSIMEDYLRDVDHL</sequence>
<protein>
    <recommendedName>
        <fullName evidence="4">Ribbon-helix-helix protein CopG domain-containing protein</fullName>
    </recommendedName>
</protein>
<evidence type="ECO:0000256" key="1">
    <source>
        <dbReference type="SAM" id="MobiDB-lite"/>
    </source>
</evidence>
<name>A0ABV6JL67_9BACL</name>
<dbReference type="RefSeq" id="WP_204821330.1">
    <property type="nucleotide sequence ID" value="NZ_JANHOF010000012.1"/>
</dbReference>
<comment type="caution">
    <text evidence="2">The sequence shown here is derived from an EMBL/GenBank/DDBJ whole genome shotgun (WGS) entry which is preliminary data.</text>
</comment>
<feature type="region of interest" description="Disordered" evidence="1">
    <location>
        <begin position="1"/>
        <end position="39"/>
    </location>
</feature>
<accession>A0ABV6JL67</accession>
<gene>
    <name evidence="2" type="ORF">ACFFJ8_35535</name>
</gene>
<dbReference type="SUPFAM" id="SSF47598">
    <property type="entry name" value="Ribbon-helix-helix"/>
    <property type="match status" value="1"/>
</dbReference>
<evidence type="ECO:0008006" key="4">
    <source>
        <dbReference type="Google" id="ProtNLM"/>
    </source>
</evidence>
<feature type="compositionally biased region" description="Polar residues" evidence="1">
    <location>
        <begin position="11"/>
        <end position="21"/>
    </location>
</feature>
<keyword evidence="3" id="KW-1185">Reference proteome</keyword>
<evidence type="ECO:0000313" key="3">
    <source>
        <dbReference type="Proteomes" id="UP001589818"/>
    </source>
</evidence>
<organism evidence="2 3">
    <name type="scientific">Paenibacillus mendelii</name>
    <dbReference type="NCBI Taxonomy" id="206163"/>
    <lineage>
        <taxon>Bacteria</taxon>
        <taxon>Bacillati</taxon>
        <taxon>Bacillota</taxon>
        <taxon>Bacilli</taxon>
        <taxon>Bacillales</taxon>
        <taxon>Paenibacillaceae</taxon>
        <taxon>Paenibacillus</taxon>
    </lineage>
</organism>
<evidence type="ECO:0000313" key="2">
    <source>
        <dbReference type="EMBL" id="MFC0396649.1"/>
    </source>
</evidence>
<proteinExistence type="predicted"/>